<gene>
    <name evidence="3" type="ORF">SSX86_024294</name>
</gene>
<dbReference type="Pfam" id="PF03101">
    <property type="entry name" value="FAR1"/>
    <property type="match status" value="1"/>
</dbReference>
<evidence type="ECO:0000256" key="1">
    <source>
        <dbReference type="PROSITE-ProRule" id="PRU00325"/>
    </source>
</evidence>
<dbReference type="AlphaFoldDB" id="A0AAP0CHI1"/>
<accession>A0AAP0CHI1</accession>
<name>A0AAP0CHI1_9ASTR</name>
<dbReference type="Proteomes" id="UP001408789">
    <property type="component" value="Unassembled WGS sequence"/>
</dbReference>
<protein>
    <recommendedName>
        <fullName evidence="2">SWIM-type domain-containing protein</fullName>
    </recommendedName>
</protein>
<evidence type="ECO:0000259" key="2">
    <source>
        <dbReference type="PROSITE" id="PS50966"/>
    </source>
</evidence>
<dbReference type="GO" id="GO:0008270">
    <property type="term" value="F:zinc ion binding"/>
    <property type="evidence" value="ECO:0007669"/>
    <property type="project" value="UniProtKB-KW"/>
</dbReference>
<organism evidence="3 4">
    <name type="scientific">Deinandra increscens subsp. villosa</name>
    <dbReference type="NCBI Taxonomy" id="3103831"/>
    <lineage>
        <taxon>Eukaryota</taxon>
        <taxon>Viridiplantae</taxon>
        <taxon>Streptophyta</taxon>
        <taxon>Embryophyta</taxon>
        <taxon>Tracheophyta</taxon>
        <taxon>Spermatophyta</taxon>
        <taxon>Magnoliopsida</taxon>
        <taxon>eudicotyledons</taxon>
        <taxon>Gunneridae</taxon>
        <taxon>Pentapetalae</taxon>
        <taxon>asterids</taxon>
        <taxon>campanulids</taxon>
        <taxon>Asterales</taxon>
        <taxon>Asteraceae</taxon>
        <taxon>Asteroideae</taxon>
        <taxon>Heliantheae alliance</taxon>
        <taxon>Madieae</taxon>
        <taxon>Madiinae</taxon>
        <taxon>Deinandra</taxon>
    </lineage>
</organism>
<dbReference type="PANTHER" id="PTHR47718">
    <property type="entry name" value="OS01G0519700 PROTEIN"/>
    <property type="match status" value="1"/>
</dbReference>
<comment type="caution">
    <text evidence="3">The sequence shown here is derived from an EMBL/GenBank/DDBJ whole genome shotgun (WGS) entry which is preliminary data.</text>
</comment>
<keyword evidence="4" id="KW-1185">Reference proteome</keyword>
<keyword evidence="1" id="KW-0863">Zinc-finger</keyword>
<dbReference type="EMBL" id="JBCNJP010000024">
    <property type="protein sequence ID" value="KAK9056929.1"/>
    <property type="molecule type" value="Genomic_DNA"/>
</dbReference>
<evidence type="ECO:0000313" key="3">
    <source>
        <dbReference type="EMBL" id="KAK9056929.1"/>
    </source>
</evidence>
<feature type="domain" description="SWIM-type" evidence="2">
    <location>
        <begin position="494"/>
        <end position="530"/>
    </location>
</feature>
<keyword evidence="1" id="KW-0862">Zinc</keyword>
<dbReference type="PANTHER" id="PTHR47718:SF12">
    <property type="entry name" value="PROTEIN FAR1-RELATED SEQUENCE"/>
    <property type="match status" value="1"/>
</dbReference>
<dbReference type="InterPro" id="IPR007527">
    <property type="entry name" value="Znf_SWIM"/>
</dbReference>
<reference evidence="3 4" key="1">
    <citation type="submission" date="2024-04" db="EMBL/GenBank/DDBJ databases">
        <title>The reference genome of an endangered Asteraceae, Deinandra increscens subsp. villosa, native to the Central Coast of California.</title>
        <authorList>
            <person name="Guilliams M."/>
            <person name="Hasenstab-Lehman K."/>
            <person name="Meyer R."/>
            <person name="Mcevoy S."/>
        </authorList>
    </citation>
    <scope>NUCLEOTIDE SEQUENCE [LARGE SCALE GENOMIC DNA]</scope>
    <source>
        <tissue evidence="3">Leaf</tissue>
    </source>
</reference>
<evidence type="ECO:0000313" key="4">
    <source>
        <dbReference type="Proteomes" id="UP001408789"/>
    </source>
</evidence>
<dbReference type="InterPro" id="IPR004330">
    <property type="entry name" value="FAR1_DNA_bnd_dom"/>
</dbReference>
<keyword evidence="1" id="KW-0479">Metal-binding</keyword>
<proteinExistence type="predicted"/>
<dbReference type="PROSITE" id="PS50966">
    <property type="entry name" value="ZF_SWIM"/>
    <property type="match status" value="1"/>
</dbReference>
<sequence length="697" mass="79634">MGGGDHPPDIGDMQIVPSNLVVPEEDYHADVDETMDLLMINHPLNYVGMDKQGTHVSSLYQSPNGSKYWAPQVSPCFKPVVGSLFNDYEEVENMFTAYAEQSGFSARVTAYKKVKDVITHKVMACSKCGKSKAKAIDTLDTATLLNTKYSTSHCTDCPALIRYKLIRGDYKVLLYAFSENHNHPMVPSYNMDLTRKGKHLNFDDYQFVHSMSLNKVGPQVAHRFQTSLKGGHHNMHGTKNTFKSVARELRLFIADRDMMLVAQKLKDRSETLPNFSYELYHEKGEVKYIFWADDFSKTSYNNFGDVHADVLENNDLRQRIHKLVWNIYLTPEKFEDRWASLIKEFKLTNISWLTDMYAIREMWIPAYFREIPMCCLMKTTSRCESSNAAFKVNSSHGNTLVQFLMCYDSSMDQQRYNQRILEFRDANQIPVILTGEDIEKHASQIYTLSMFAEVQKEIIRGKNQCYIMNVDVVDGHTVYDVSHMNHLSVYINTFKVRLNNLEDSYECPCLGFTRNGYLCRHIFSVFRVNAVKEIPGRYIKNRWRRQILPARLYDIPSRLSVENSDLAVMRSEVMECISVCIDRLSDNLEGLQLFAADINELKNGVVAKYPVKSAANKRAGIMEELIGKVDDVSLGLTPPQGIRNKGCGTNKRLVGPGEKAVEKSKKAPRLCRNCNTWGHHDSRNCKKQGNGEASTSK</sequence>